<dbReference type="Proteomes" id="UP001295444">
    <property type="component" value="Chromosome 08"/>
</dbReference>
<dbReference type="EMBL" id="OW240919">
    <property type="protein sequence ID" value="CAH2311429.1"/>
    <property type="molecule type" value="Genomic_DNA"/>
</dbReference>
<sequence length="146" mass="16544">MDSLGILWWNVWGTMNFSFGQMFINGYALTAGAAERLVFGYDSYGNICGRRNSPIPTAQYSGQDMTNRKYVFFLDSCNLEIRNLKINSIALCVSSCPQEPLKSLEDLQLFAKNNGSYLCIYRLNFTEYTSHPLASKWCPVLPVPSR</sequence>
<evidence type="ECO:0000313" key="2">
    <source>
        <dbReference type="Proteomes" id="UP001295444"/>
    </source>
</evidence>
<dbReference type="AlphaFoldDB" id="A0AAD1WHH9"/>
<keyword evidence="2" id="KW-1185">Reference proteome</keyword>
<proteinExistence type="predicted"/>
<reference evidence="1" key="1">
    <citation type="submission" date="2022-03" db="EMBL/GenBank/DDBJ databases">
        <authorList>
            <person name="Alioto T."/>
            <person name="Alioto T."/>
            <person name="Gomez Garrido J."/>
        </authorList>
    </citation>
    <scope>NUCLEOTIDE SEQUENCE</scope>
</reference>
<accession>A0AAD1WHH9</accession>
<gene>
    <name evidence="1" type="ORF">PECUL_23A022805</name>
</gene>
<evidence type="ECO:0000313" key="1">
    <source>
        <dbReference type="EMBL" id="CAH2311429.1"/>
    </source>
</evidence>
<protein>
    <submittedName>
        <fullName evidence="1">Choline transporter 3</fullName>
    </submittedName>
</protein>
<name>A0AAD1WHH9_PELCU</name>
<organism evidence="1 2">
    <name type="scientific">Pelobates cultripes</name>
    <name type="common">Western spadefoot toad</name>
    <dbReference type="NCBI Taxonomy" id="61616"/>
    <lineage>
        <taxon>Eukaryota</taxon>
        <taxon>Metazoa</taxon>
        <taxon>Chordata</taxon>
        <taxon>Craniata</taxon>
        <taxon>Vertebrata</taxon>
        <taxon>Euteleostomi</taxon>
        <taxon>Amphibia</taxon>
        <taxon>Batrachia</taxon>
        <taxon>Anura</taxon>
        <taxon>Pelobatoidea</taxon>
        <taxon>Pelobatidae</taxon>
        <taxon>Pelobates</taxon>
    </lineage>
</organism>